<dbReference type="PANTHER" id="PTHR44169">
    <property type="entry name" value="NADPH-DEPENDENT 1-ACYLDIHYDROXYACETONE PHOSPHATE REDUCTASE"/>
    <property type="match status" value="1"/>
</dbReference>
<dbReference type="PANTHER" id="PTHR44169:SF6">
    <property type="entry name" value="NADPH-DEPENDENT 1-ACYLDIHYDROXYACETONE PHOSPHATE REDUCTASE"/>
    <property type="match status" value="1"/>
</dbReference>
<name>A0A2Z5FZF5_9BACT</name>
<dbReference type="Gene3D" id="3.40.50.720">
    <property type="entry name" value="NAD(P)-binding Rossmann-like Domain"/>
    <property type="match status" value="1"/>
</dbReference>
<dbReference type="Proteomes" id="UP000253606">
    <property type="component" value="Chromosome"/>
</dbReference>
<evidence type="ECO:0000256" key="2">
    <source>
        <dbReference type="ARBA" id="ARBA00023002"/>
    </source>
</evidence>
<dbReference type="EMBL" id="CP030840">
    <property type="protein sequence ID" value="AXC12192.1"/>
    <property type="molecule type" value="Genomic_DNA"/>
</dbReference>
<evidence type="ECO:0000313" key="5">
    <source>
        <dbReference type="EMBL" id="AXC12192.1"/>
    </source>
</evidence>
<keyword evidence="6" id="KW-1185">Reference proteome</keyword>
<evidence type="ECO:0000313" key="6">
    <source>
        <dbReference type="Proteomes" id="UP000253606"/>
    </source>
</evidence>
<feature type="domain" description="Ketoreductase" evidence="4">
    <location>
        <begin position="10"/>
        <end position="186"/>
    </location>
</feature>
<dbReference type="GO" id="GO:0016491">
    <property type="term" value="F:oxidoreductase activity"/>
    <property type="evidence" value="ECO:0007669"/>
    <property type="project" value="UniProtKB-KW"/>
</dbReference>
<evidence type="ECO:0000256" key="3">
    <source>
        <dbReference type="RuleBase" id="RU000363"/>
    </source>
</evidence>
<dbReference type="AlphaFoldDB" id="A0A2Z5FZF5"/>
<dbReference type="SUPFAM" id="SSF51735">
    <property type="entry name" value="NAD(P)-binding Rossmann-fold domains"/>
    <property type="match status" value="1"/>
</dbReference>
<dbReference type="PRINTS" id="PR00081">
    <property type="entry name" value="GDHRDH"/>
</dbReference>
<proteinExistence type="inferred from homology"/>
<evidence type="ECO:0000256" key="1">
    <source>
        <dbReference type="ARBA" id="ARBA00006484"/>
    </source>
</evidence>
<reference evidence="5 6" key="1">
    <citation type="journal article" date="2018" name="Front. Microbiol.">
        <title>Hydrolytic Capabilities as a Key to Environmental Success: Chitinolytic and Cellulolytic Acidobacteria From Acidic Sub-arctic Soils and Boreal Peatlands.</title>
        <authorList>
            <person name="Belova S.E."/>
            <person name="Ravin N.V."/>
            <person name="Pankratov T.A."/>
            <person name="Rakitin A.L."/>
            <person name="Ivanova A.A."/>
            <person name="Beletsky A.V."/>
            <person name="Mardanov A.V."/>
            <person name="Sinninghe Damste J.S."/>
            <person name="Dedysh S.N."/>
        </authorList>
    </citation>
    <scope>NUCLEOTIDE SEQUENCE [LARGE SCALE GENOMIC DNA]</scope>
    <source>
        <strain evidence="5 6">SBC82</strain>
    </source>
</reference>
<dbReference type="PRINTS" id="PR00080">
    <property type="entry name" value="SDRFAMILY"/>
</dbReference>
<dbReference type="Pfam" id="PF00106">
    <property type="entry name" value="adh_short"/>
    <property type="match status" value="1"/>
</dbReference>
<dbReference type="RefSeq" id="WP_114207469.1">
    <property type="nucleotide sequence ID" value="NZ_CP030840.1"/>
</dbReference>
<dbReference type="SMART" id="SM00822">
    <property type="entry name" value="PKS_KR"/>
    <property type="match status" value="1"/>
</dbReference>
<gene>
    <name evidence="5" type="ORF">ACPOL_2888</name>
</gene>
<organism evidence="5 6">
    <name type="scientific">Acidisarcina polymorpha</name>
    <dbReference type="NCBI Taxonomy" id="2211140"/>
    <lineage>
        <taxon>Bacteria</taxon>
        <taxon>Pseudomonadati</taxon>
        <taxon>Acidobacteriota</taxon>
        <taxon>Terriglobia</taxon>
        <taxon>Terriglobales</taxon>
        <taxon>Acidobacteriaceae</taxon>
        <taxon>Acidisarcina</taxon>
    </lineage>
</organism>
<protein>
    <submittedName>
        <fullName evidence="5">Oxidoreductase, short-chain dehydrogenase/reductase family</fullName>
    </submittedName>
</protein>
<comment type="similarity">
    <text evidence="1 3">Belongs to the short-chain dehydrogenases/reductases (SDR) family.</text>
</comment>
<dbReference type="KEGG" id="abas:ACPOL_2888"/>
<accession>A0A2Z5FZF5</accession>
<dbReference type="InterPro" id="IPR002347">
    <property type="entry name" value="SDR_fam"/>
</dbReference>
<dbReference type="InterPro" id="IPR057326">
    <property type="entry name" value="KR_dom"/>
</dbReference>
<sequence>MAKADQEKRGSVLVTGANGGIGLGVVRRLAETGWNVFAGVRSEASASAIDALRHKSITPVLLDVTDDASVATMRRQIEAASPAGLAALVNCAGIIVDGPLELIPVDHFRLQFEVNVVGPFAVTRALIPSLRRKAGRVINIGAVSARTTAPFFGPIAASKAALASLTDAMRMELAPFGIKVGLVEPGGIGTGIWNTSAALQTEGFKSQPSELIKVYKPAIDAMRAAFAKAGMDQPKVVVDAVVDGLTRSGGPKPRILVGKGASQLAFLSHLPINLRDSLLMSSLGISKALRPAAEQLVRSEATPLQQR</sequence>
<evidence type="ECO:0000259" key="4">
    <source>
        <dbReference type="SMART" id="SM00822"/>
    </source>
</evidence>
<dbReference type="InterPro" id="IPR036291">
    <property type="entry name" value="NAD(P)-bd_dom_sf"/>
</dbReference>
<keyword evidence="2" id="KW-0560">Oxidoreductase</keyword>